<keyword evidence="8" id="KW-0539">Nucleus</keyword>
<evidence type="ECO:0000256" key="6">
    <source>
        <dbReference type="ARBA" id="ARBA00022801"/>
    </source>
</evidence>
<dbReference type="InterPro" id="IPR012337">
    <property type="entry name" value="RNaseH-like_sf"/>
</dbReference>
<proteinExistence type="inferred from homology"/>
<protein>
    <recommendedName>
        <fullName evidence="3">RNA exonuclease 4</fullName>
    </recommendedName>
</protein>
<evidence type="ECO:0000259" key="11">
    <source>
        <dbReference type="SMART" id="SM00479"/>
    </source>
</evidence>
<evidence type="ECO:0000313" key="12">
    <source>
        <dbReference type="EMBL" id="CAL5135583.1"/>
    </source>
</evidence>
<dbReference type="AlphaFoldDB" id="A0AAV2TKC7"/>
<evidence type="ECO:0000256" key="3">
    <source>
        <dbReference type="ARBA" id="ARBA00016937"/>
    </source>
</evidence>
<dbReference type="Gene3D" id="3.30.420.10">
    <property type="entry name" value="Ribonuclease H-like superfamily/Ribonuclease H"/>
    <property type="match status" value="1"/>
</dbReference>
<dbReference type="FunFam" id="3.30.420.10:FF:000007">
    <property type="entry name" value="Interferon-stimulated exonuclease gene 20"/>
    <property type="match status" value="1"/>
</dbReference>
<comment type="function">
    <text evidence="9">Exoribonuclease involved in ribosome biosynthesis. Involved in the processing of ITS1, the internal transcribed spacer localized between the 18S and 5.8S rRNAs.</text>
</comment>
<evidence type="ECO:0000256" key="10">
    <source>
        <dbReference type="SAM" id="MobiDB-lite"/>
    </source>
</evidence>
<reference evidence="12" key="1">
    <citation type="submission" date="2024-06" db="EMBL/GenBank/DDBJ databases">
        <authorList>
            <person name="Liu X."/>
            <person name="Lenzi L."/>
            <person name="Haldenby T S."/>
            <person name="Uol C."/>
        </authorList>
    </citation>
    <scope>NUCLEOTIDE SEQUENCE</scope>
</reference>
<dbReference type="GO" id="GO:0006364">
    <property type="term" value="P:rRNA processing"/>
    <property type="evidence" value="ECO:0007669"/>
    <property type="project" value="UniProtKB-KW"/>
</dbReference>
<dbReference type="GO" id="GO:0005634">
    <property type="term" value="C:nucleus"/>
    <property type="evidence" value="ECO:0007669"/>
    <property type="project" value="UniProtKB-SubCell"/>
</dbReference>
<name>A0AAV2TKC7_CALDB</name>
<dbReference type="PANTHER" id="PTHR12801:SF45">
    <property type="entry name" value="RNA EXONUCLEASE 4"/>
    <property type="match status" value="1"/>
</dbReference>
<feature type="compositionally biased region" description="Polar residues" evidence="10">
    <location>
        <begin position="86"/>
        <end position="113"/>
    </location>
</feature>
<keyword evidence="4" id="KW-0698">rRNA processing</keyword>
<dbReference type="InterPro" id="IPR036397">
    <property type="entry name" value="RNaseH_sf"/>
</dbReference>
<feature type="domain" description="Exonuclease" evidence="11">
    <location>
        <begin position="177"/>
        <end position="341"/>
    </location>
</feature>
<comment type="similarity">
    <text evidence="2">Belongs to the REXO4 family.</text>
</comment>
<evidence type="ECO:0000256" key="5">
    <source>
        <dbReference type="ARBA" id="ARBA00022722"/>
    </source>
</evidence>
<sequence length="436" mass="48925">MKSVPVSDVRKRSSQMLSSDHEEHIERNGPSKKARRKPTSSKNGDLRMSIEPTAQNSPGIRKGKGVPSRKMAQSLTDRLPHRLKNTKSNAPSTSLAASSQKDTGSQKRNSTPRPFNKVEATGGATKHYSKKQKNHSSHREEIWFEGVSPALIAASKQDQPATTCTLVKPSSFAGPTRRIAIDCEFVGVGFEGKENALARVSIVNQFGHVLLDTLVRPRERVTDYRTQFSGIKPGDLRPGGPARPFNEVHKEVAKLLEGRILVGHSLGNDLKVLMLSHPRRMIRDTSRYRPFRALFGGRTPSLRALTQKVLGIEVQKGEHDSVEDARATMRLYTSVKRVWESSKKNRIPLGQCMKQLDRQVAKAQTSPAKDPTMRPTPKLDILSEYEAGLDLMDSSPAKAKQEPVKPVRWDSSRNRRCSKKRRRFLEKHRKRSSRKI</sequence>
<evidence type="ECO:0000256" key="4">
    <source>
        <dbReference type="ARBA" id="ARBA00022552"/>
    </source>
</evidence>
<evidence type="ECO:0000256" key="1">
    <source>
        <dbReference type="ARBA" id="ARBA00004123"/>
    </source>
</evidence>
<evidence type="ECO:0000256" key="9">
    <source>
        <dbReference type="ARBA" id="ARBA00025599"/>
    </source>
</evidence>
<feature type="region of interest" description="Disordered" evidence="10">
    <location>
        <begin position="1"/>
        <end position="139"/>
    </location>
</feature>
<comment type="caution">
    <text evidence="12">The sequence shown here is derived from an EMBL/GenBank/DDBJ whole genome shotgun (WGS) entry which is preliminary data.</text>
</comment>
<dbReference type="InterPro" id="IPR047021">
    <property type="entry name" value="REXO1/3/4-like"/>
</dbReference>
<evidence type="ECO:0000256" key="8">
    <source>
        <dbReference type="ARBA" id="ARBA00023242"/>
    </source>
</evidence>
<keyword evidence="5" id="KW-0540">Nuclease</keyword>
<dbReference type="Proteomes" id="UP001497525">
    <property type="component" value="Unassembled WGS sequence"/>
</dbReference>
<dbReference type="EMBL" id="CAXLJL010000267">
    <property type="protein sequence ID" value="CAL5135583.1"/>
    <property type="molecule type" value="Genomic_DNA"/>
</dbReference>
<dbReference type="InterPro" id="IPR037431">
    <property type="entry name" value="REX4_DEDDh_dom"/>
</dbReference>
<evidence type="ECO:0000256" key="7">
    <source>
        <dbReference type="ARBA" id="ARBA00022839"/>
    </source>
</evidence>
<evidence type="ECO:0000256" key="2">
    <source>
        <dbReference type="ARBA" id="ARBA00010489"/>
    </source>
</evidence>
<comment type="subcellular location">
    <subcellularLocation>
        <location evidence="1">Nucleus</location>
    </subcellularLocation>
</comment>
<dbReference type="InterPro" id="IPR013520">
    <property type="entry name" value="Ribonucl_H"/>
</dbReference>
<feature type="region of interest" description="Disordered" evidence="10">
    <location>
        <begin position="392"/>
        <end position="436"/>
    </location>
</feature>
<dbReference type="GO" id="GO:0008408">
    <property type="term" value="F:3'-5' exonuclease activity"/>
    <property type="evidence" value="ECO:0007669"/>
    <property type="project" value="InterPro"/>
</dbReference>
<keyword evidence="7" id="KW-0269">Exonuclease</keyword>
<evidence type="ECO:0000313" key="13">
    <source>
        <dbReference type="Proteomes" id="UP001497525"/>
    </source>
</evidence>
<keyword evidence="6" id="KW-0378">Hydrolase</keyword>
<dbReference type="SUPFAM" id="SSF53098">
    <property type="entry name" value="Ribonuclease H-like"/>
    <property type="match status" value="1"/>
</dbReference>
<dbReference type="GO" id="GO:0003676">
    <property type="term" value="F:nucleic acid binding"/>
    <property type="evidence" value="ECO:0007669"/>
    <property type="project" value="InterPro"/>
</dbReference>
<feature type="compositionally biased region" description="Basic residues" evidence="10">
    <location>
        <begin position="30"/>
        <end position="39"/>
    </location>
</feature>
<organism evidence="12 13">
    <name type="scientific">Calicophoron daubneyi</name>
    <name type="common">Rumen fluke</name>
    <name type="synonym">Paramphistomum daubneyi</name>
    <dbReference type="NCBI Taxonomy" id="300641"/>
    <lineage>
        <taxon>Eukaryota</taxon>
        <taxon>Metazoa</taxon>
        <taxon>Spiralia</taxon>
        <taxon>Lophotrochozoa</taxon>
        <taxon>Platyhelminthes</taxon>
        <taxon>Trematoda</taxon>
        <taxon>Digenea</taxon>
        <taxon>Plagiorchiida</taxon>
        <taxon>Pronocephalata</taxon>
        <taxon>Paramphistomoidea</taxon>
        <taxon>Paramphistomidae</taxon>
        <taxon>Calicophoron</taxon>
    </lineage>
</organism>
<dbReference type="Pfam" id="PF00929">
    <property type="entry name" value="RNase_T"/>
    <property type="match status" value="1"/>
</dbReference>
<accession>A0AAV2TKC7</accession>
<gene>
    <name evidence="12" type="ORF">CDAUBV1_LOCUS9716</name>
</gene>
<dbReference type="SMART" id="SM00479">
    <property type="entry name" value="EXOIII"/>
    <property type="match status" value="1"/>
</dbReference>
<feature type="compositionally biased region" description="Basic and acidic residues" evidence="10">
    <location>
        <begin position="19"/>
        <end position="29"/>
    </location>
</feature>
<feature type="compositionally biased region" description="Basic and acidic residues" evidence="10">
    <location>
        <begin position="399"/>
        <end position="413"/>
    </location>
</feature>
<dbReference type="CDD" id="cd06144">
    <property type="entry name" value="REX4_like"/>
    <property type="match status" value="1"/>
</dbReference>
<feature type="compositionally biased region" description="Basic residues" evidence="10">
    <location>
        <begin position="414"/>
        <end position="436"/>
    </location>
</feature>
<feature type="compositionally biased region" description="Basic residues" evidence="10">
    <location>
        <begin position="127"/>
        <end position="136"/>
    </location>
</feature>
<dbReference type="PANTHER" id="PTHR12801">
    <property type="entry name" value="RNA EXONUCLEASE REXO1 / RECO3 FAMILY MEMBER-RELATED"/>
    <property type="match status" value="1"/>
</dbReference>